<dbReference type="PANTHER" id="PTHR23036">
    <property type="entry name" value="CYTOKINE RECEPTOR"/>
    <property type="match status" value="1"/>
</dbReference>
<evidence type="ECO:0000256" key="7">
    <source>
        <dbReference type="ARBA" id="ARBA00023319"/>
    </source>
</evidence>
<feature type="domain" description="Fibronectin type-III" evidence="10">
    <location>
        <begin position="398"/>
        <end position="496"/>
    </location>
</feature>
<feature type="region of interest" description="Disordered" evidence="8">
    <location>
        <begin position="694"/>
        <end position="728"/>
    </location>
</feature>
<dbReference type="SUPFAM" id="SSF49265">
    <property type="entry name" value="Fibronectin type III"/>
    <property type="match status" value="3"/>
</dbReference>
<dbReference type="CDD" id="cd00063">
    <property type="entry name" value="FN3"/>
    <property type="match status" value="3"/>
</dbReference>
<reference evidence="11" key="3">
    <citation type="submission" date="2025-09" db="UniProtKB">
        <authorList>
            <consortium name="Ensembl"/>
        </authorList>
    </citation>
    <scope>IDENTIFICATION</scope>
</reference>
<feature type="compositionally biased region" description="Polar residues" evidence="8">
    <location>
        <begin position="831"/>
        <end position="846"/>
    </location>
</feature>
<keyword evidence="9" id="KW-0472">Membrane</keyword>
<dbReference type="InterPro" id="IPR003961">
    <property type="entry name" value="FN3_dom"/>
</dbReference>
<dbReference type="SMART" id="SM00060">
    <property type="entry name" value="FN3"/>
    <property type="match status" value="4"/>
</dbReference>
<feature type="region of interest" description="Disordered" evidence="8">
    <location>
        <begin position="762"/>
        <end position="864"/>
    </location>
</feature>
<dbReference type="GO" id="GO:0043235">
    <property type="term" value="C:receptor complex"/>
    <property type="evidence" value="ECO:0007669"/>
    <property type="project" value="TreeGrafter"/>
</dbReference>
<proteinExistence type="inferred from homology"/>
<keyword evidence="7" id="KW-0393">Immunoglobulin domain</keyword>
<evidence type="ECO:0000313" key="11">
    <source>
        <dbReference type="Ensembl" id="ENSMMDP00005013875.1"/>
    </source>
</evidence>
<keyword evidence="3" id="KW-0677">Repeat</keyword>
<feature type="compositionally biased region" description="Polar residues" evidence="8">
    <location>
        <begin position="793"/>
        <end position="808"/>
    </location>
</feature>
<feature type="domain" description="Fibronectin type-III" evidence="10">
    <location>
        <begin position="497"/>
        <end position="594"/>
    </location>
</feature>
<keyword evidence="5" id="KW-0675">Receptor</keyword>
<dbReference type="Ensembl" id="ENSMMDT00005014269.1">
    <property type="protein sequence ID" value="ENSMMDP00005013875.1"/>
    <property type="gene ID" value="ENSMMDG00005007169.1"/>
</dbReference>
<dbReference type="SUPFAM" id="SSF48726">
    <property type="entry name" value="Immunoglobulin"/>
    <property type="match status" value="1"/>
</dbReference>
<feature type="domain" description="Fibronectin type-III" evidence="10">
    <location>
        <begin position="211"/>
        <end position="295"/>
    </location>
</feature>
<dbReference type="Proteomes" id="UP000472263">
    <property type="component" value="Chromosome 12"/>
</dbReference>
<keyword evidence="6" id="KW-0325">Glycoprotein</keyword>
<dbReference type="Gene3D" id="2.60.40.10">
    <property type="entry name" value="Immunoglobulins"/>
    <property type="match status" value="6"/>
</dbReference>
<keyword evidence="2" id="KW-0732">Signal</keyword>
<comment type="similarity">
    <text evidence="1">Belongs to the type I cytokine receptor family. Type 3 subfamily.</text>
</comment>
<dbReference type="GO" id="GO:0019955">
    <property type="term" value="F:cytokine binding"/>
    <property type="evidence" value="ECO:0007669"/>
    <property type="project" value="TreeGrafter"/>
</dbReference>
<dbReference type="GO" id="GO:0009897">
    <property type="term" value="C:external side of plasma membrane"/>
    <property type="evidence" value="ECO:0007669"/>
    <property type="project" value="TreeGrafter"/>
</dbReference>
<accession>A0A667X7I2</accession>
<dbReference type="InterPro" id="IPR050379">
    <property type="entry name" value="Type-I_Cytokine_Rcpt"/>
</dbReference>
<keyword evidence="9" id="KW-0812">Transmembrane</keyword>
<reference evidence="11" key="2">
    <citation type="submission" date="2025-08" db="UniProtKB">
        <authorList>
            <consortium name="Ensembl"/>
        </authorList>
    </citation>
    <scope>IDENTIFICATION</scope>
</reference>
<evidence type="ECO:0000313" key="12">
    <source>
        <dbReference type="Proteomes" id="UP000472263"/>
    </source>
</evidence>
<dbReference type="FunCoup" id="A0A667X7I2">
    <property type="interactions" value="761"/>
</dbReference>
<evidence type="ECO:0000256" key="5">
    <source>
        <dbReference type="ARBA" id="ARBA00023170"/>
    </source>
</evidence>
<organism evidence="11 12">
    <name type="scientific">Myripristis murdjan</name>
    <name type="common">pinecone soldierfish</name>
    <dbReference type="NCBI Taxonomy" id="586833"/>
    <lineage>
        <taxon>Eukaryota</taxon>
        <taxon>Metazoa</taxon>
        <taxon>Chordata</taxon>
        <taxon>Craniata</taxon>
        <taxon>Vertebrata</taxon>
        <taxon>Euteleostomi</taxon>
        <taxon>Actinopterygii</taxon>
        <taxon>Neopterygii</taxon>
        <taxon>Teleostei</taxon>
        <taxon>Neoteleostei</taxon>
        <taxon>Acanthomorphata</taxon>
        <taxon>Holocentriformes</taxon>
        <taxon>Holocentridae</taxon>
        <taxon>Myripristis</taxon>
    </lineage>
</organism>
<reference evidence="11" key="1">
    <citation type="submission" date="2019-06" db="EMBL/GenBank/DDBJ databases">
        <authorList>
            <consortium name="Wellcome Sanger Institute Data Sharing"/>
        </authorList>
    </citation>
    <scope>NUCLEOTIDE SEQUENCE [LARGE SCALE GENOMIC DNA]</scope>
</reference>
<evidence type="ECO:0000256" key="8">
    <source>
        <dbReference type="SAM" id="MobiDB-lite"/>
    </source>
</evidence>
<feature type="transmembrane region" description="Helical" evidence="9">
    <location>
        <begin position="599"/>
        <end position="620"/>
    </location>
</feature>
<evidence type="ECO:0000256" key="6">
    <source>
        <dbReference type="ARBA" id="ARBA00023180"/>
    </source>
</evidence>
<dbReference type="Pfam" id="PF06328">
    <property type="entry name" value="Lep_receptor_Ig"/>
    <property type="match status" value="1"/>
</dbReference>
<keyword evidence="12" id="KW-1185">Reference proteome</keyword>
<evidence type="ECO:0000256" key="2">
    <source>
        <dbReference type="ARBA" id="ARBA00022729"/>
    </source>
</evidence>
<sequence>RDQAASLICQRESQLCFNEIPQSPVVEIGSNFTATCMLINTSEATADDLYWISSRSVIPKEQYTKISGSAVNVTITITRDTPQWLLCKCRKPSSPYITIHEGKFVHGILLRKGYHPEKPENLSCVAIQEKDLISPNITCVWEPGIYRSQDLKTKYTLCVEAKQNNSAQITFQIFPNHVELDFWVEAENMLGKAESEHLIHITPFLAVKTNPPSDVKAISEKQFPTSLLIKWIRPIAKEYVTLMYQIRYLEIESFRLQELQPDTVYVIQVRCKSAREGYGYWSSWSANATARTPEDIPKSEPDLWRISRNEREVLLVCKDPVLSNGKIRSFNTSVRRGKASSSTTSVNRSDSDGSSSKIVITILGLIDLPKRETVYVEVVAINSVGKSPKARLEIPAHERSPAEGLKSWSQSGQLWLEWQPPKVTAGGDAVTEYVVEWDDGLQIDWQRELCANLYMTSFSTLGSLEKFKRYTISVYSLYSGSIGTPVSVEDFLEQGVPSEGPSVKLNGTPGTHEAQLVWKEIPQDKQHGFITNYTIFYSAGTEEHAIPVPNDTYSYPLRSLSSDTKYEAWISASTIRGSVNGTKHSFSTLKYAPGEIEGIVVGVCLGFLFIVLLAVLICIYKRDIIKKNFWPQIPNPGNSSIGTWSPDFPSKADTPKENAPADVSVVEVDLLDRKSVFEEDKACLPLKKDKYLSEEHSSGIGGSSCMSSPRQSVSDSDEGGDSSETTASTVQYSSVVACSGYKGQTPSSLPKTQQPTFFRSESTQPLLDFEENPDIPRQENSRQFGRLPRNPSFRHSPTSEDSSNSADVNQLEMEDRGGMESLSFCPVEEGPQQTIPTEESQSSDWQQGVPVCSYMPQLGGYRPQ</sequence>
<dbReference type="GO" id="GO:0097058">
    <property type="term" value="C:CRLF-CLCF1 complex"/>
    <property type="evidence" value="ECO:0007669"/>
    <property type="project" value="TreeGrafter"/>
</dbReference>
<evidence type="ECO:0000256" key="3">
    <source>
        <dbReference type="ARBA" id="ARBA00022737"/>
    </source>
</evidence>
<keyword evidence="9" id="KW-1133">Transmembrane helix</keyword>
<dbReference type="PROSITE" id="PS50853">
    <property type="entry name" value="FN3"/>
    <property type="match status" value="3"/>
</dbReference>
<dbReference type="AlphaFoldDB" id="A0A667X7I2"/>
<protein>
    <recommendedName>
        <fullName evidence="10">Fibronectin type-III domain-containing protein</fullName>
    </recommendedName>
</protein>
<gene>
    <name evidence="11" type="primary">il6st</name>
</gene>
<evidence type="ECO:0000256" key="9">
    <source>
        <dbReference type="SAM" id="Phobius"/>
    </source>
</evidence>
<keyword evidence="4" id="KW-1015">Disulfide bond</keyword>
<dbReference type="InterPro" id="IPR013783">
    <property type="entry name" value="Ig-like_fold"/>
</dbReference>
<name>A0A667X7I2_9TELE</name>
<evidence type="ECO:0000256" key="1">
    <source>
        <dbReference type="ARBA" id="ARBA00010890"/>
    </source>
</evidence>
<dbReference type="InterPro" id="IPR036116">
    <property type="entry name" value="FN3_sf"/>
</dbReference>
<evidence type="ECO:0000256" key="4">
    <source>
        <dbReference type="ARBA" id="ARBA00023157"/>
    </source>
</evidence>
<dbReference type="InterPro" id="IPR010457">
    <property type="entry name" value="IgC2-like_lig-bd"/>
</dbReference>
<dbReference type="InterPro" id="IPR036179">
    <property type="entry name" value="Ig-like_dom_sf"/>
</dbReference>
<evidence type="ECO:0000259" key="10">
    <source>
        <dbReference type="PROSITE" id="PS50853"/>
    </source>
</evidence>
<dbReference type="PANTHER" id="PTHR23036:SF83">
    <property type="entry name" value="INTERLEUKIN-6 RECEPTOR SUBUNIT BETA"/>
    <property type="match status" value="1"/>
</dbReference>
<dbReference type="InParanoid" id="A0A667X7I2"/>
<dbReference type="GeneTree" id="ENSGT00940000155603"/>
<dbReference type="GO" id="GO:0004896">
    <property type="term" value="F:cytokine receptor activity"/>
    <property type="evidence" value="ECO:0007669"/>
    <property type="project" value="TreeGrafter"/>
</dbReference>